<dbReference type="AlphaFoldDB" id="A0A0G4MHF8"/>
<feature type="non-terminal residue" evidence="2">
    <location>
        <position position="1"/>
    </location>
</feature>
<evidence type="ECO:0000256" key="1">
    <source>
        <dbReference type="SAM" id="MobiDB-lite"/>
    </source>
</evidence>
<organism evidence="2 3">
    <name type="scientific">Verticillium longisporum</name>
    <name type="common">Verticillium dahliae var. longisporum</name>
    <dbReference type="NCBI Taxonomy" id="100787"/>
    <lineage>
        <taxon>Eukaryota</taxon>
        <taxon>Fungi</taxon>
        <taxon>Dikarya</taxon>
        <taxon>Ascomycota</taxon>
        <taxon>Pezizomycotina</taxon>
        <taxon>Sordariomycetes</taxon>
        <taxon>Hypocreomycetidae</taxon>
        <taxon>Glomerellales</taxon>
        <taxon>Plectosphaerellaceae</taxon>
        <taxon>Verticillium</taxon>
    </lineage>
</organism>
<feature type="compositionally biased region" description="Basic residues" evidence="1">
    <location>
        <begin position="7"/>
        <end position="16"/>
    </location>
</feature>
<accession>A0A0G4MHF8</accession>
<keyword evidence="3" id="KW-1185">Reference proteome</keyword>
<sequence>RLPQQGRRPRAPHRPLPRGELPLRARSSRALCVLHAADAGRVSRVGLPAVEARVARTGPRVLRRRARVADQRLLARHIVGHLRLLPPAEACLLHRQARDGAAVDRHYASRAQAPQGQVHAGQH</sequence>
<gene>
    <name evidence="2" type="ORF">BN1708_019251</name>
</gene>
<name>A0A0G4MHF8_VERLO</name>
<evidence type="ECO:0000313" key="2">
    <source>
        <dbReference type="EMBL" id="CRK33639.1"/>
    </source>
</evidence>
<reference evidence="2 3" key="1">
    <citation type="submission" date="2015-05" db="EMBL/GenBank/DDBJ databases">
        <authorList>
            <person name="Wang D.B."/>
            <person name="Wang M."/>
        </authorList>
    </citation>
    <scope>NUCLEOTIDE SEQUENCE [LARGE SCALE GENOMIC DNA]</scope>
    <source>
        <strain evidence="2">VL1</strain>
    </source>
</reference>
<dbReference type="EMBL" id="CVQH01022547">
    <property type="protein sequence ID" value="CRK33639.1"/>
    <property type="molecule type" value="Genomic_DNA"/>
</dbReference>
<dbReference type="Proteomes" id="UP000044602">
    <property type="component" value="Unassembled WGS sequence"/>
</dbReference>
<protein>
    <submittedName>
        <fullName evidence="2">Uncharacterized protein</fullName>
    </submittedName>
</protein>
<proteinExistence type="predicted"/>
<feature type="region of interest" description="Disordered" evidence="1">
    <location>
        <begin position="1"/>
        <end position="22"/>
    </location>
</feature>
<evidence type="ECO:0000313" key="3">
    <source>
        <dbReference type="Proteomes" id="UP000044602"/>
    </source>
</evidence>